<dbReference type="Gene3D" id="1.20.140.160">
    <property type="match status" value="1"/>
</dbReference>
<dbReference type="Proteomes" id="UP000092574">
    <property type="component" value="Chromosome"/>
</dbReference>
<evidence type="ECO:0008006" key="3">
    <source>
        <dbReference type="Google" id="ProtNLM"/>
    </source>
</evidence>
<dbReference type="AlphaFoldDB" id="A0A1C7I673"/>
<sequence length="221" mass="25768">MSNEKLVELIREGTNRKENLSLLWENNQGLIDSIVHRLTGLQSREEGFEEAKQQAYFGLLEVVDSYNFSVGVKFFSYAKFHIRKALYRYHANCGGLVRVPEYLKNNYVKHMEYQKRYFLEHGKYPDDETCKNALRLSPAAYEILKSAENAMNQMSFDSYMSDGEGKQRRLADFIPDDKILEEAVIGSVYQRELHEALTGAMEILNPEERKIVLMHHYQGRI</sequence>
<dbReference type="InterPro" id="IPR013324">
    <property type="entry name" value="RNA_pol_sigma_r3/r4-like"/>
</dbReference>
<keyword evidence="2" id="KW-1185">Reference proteome</keyword>
<name>A0A1C7I673_9FIRM</name>
<dbReference type="KEGG" id="byl:A4V09_05140"/>
<dbReference type="PANTHER" id="PTHR30603:SF17">
    <property type="entry name" value="RNA POLYMERASE SIGMA-G FACTOR"/>
    <property type="match status" value="1"/>
</dbReference>
<dbReference type="OrthoDB" id="9783788at2"/>
<dbReference type="SUPFAM" id="SSF88946">
    <property type="entry name" value="Sigma2 domain of RNA polymerase sigma factors"/>
    <property type="match status" value="1"/>
</dbReference>
<protein>
    <recommendedName>
        <fullName evidence="3">RNA polymerase sigma factor (Sigma-70 family)</fullName>
    </recommendedName>
</protein>
<reference evidence="1" key="1">
    <citation type="submission" date="2017-04" db="EMBL/GenBank/DDBJ databases">
        <title>Complete Genome Sequences of Twelve Strains of a Stable Defined Moderately Diverse Mouse Microbiota 2 (sDMDMm2).</title>
        <authorList>
            <person name="Uchimura Y."/>
            <person name="Wyss M."/>
            <person name="Brugiroux S."/>
            <person name="Limenitakis J.P."/>
            <person name="Stecher B."/>
            <person name="McCoy K.D."/>
            <person name="Macpherson A.J."/>
        </authorList>
    </citation>
    <scope>NUCLEOTIDE SEQUENCE</scope>
    <source>
        <strain evidence="1">YL58</strain>
    </source>
</reference>
<accession>A0A1C7I673</accession>
<dbReference type="PANTHER" id="PTHR30603">
    <property type="entry name" value="RNA POLYMERASE SIGMA FACTOR RPO"/>
    <property type="match status" value="1"/>
</dbReference>
<dbReference type="RefSeq" id="WP_065541410.1">
    <property type="nucleotide sequence ID" value="NZ_CP015405.2"/>
</dbReference>
<dbReference type="EMBL" id="CP015405">
    <property type="protein sequence ID" value="ANU75197.1"/>
    <property type="molecule type" value="Genomic_DNA"/>
</dbReference>
<dbReference type="STRING" id="1796616.A4V09_05140"/>
<organism evidence="1 2">
    <name type="scientific">Blautia pseudococcoides</name>
    <dbReference type="NCBI Taxonomy" id="1796616"/>
    <lineage>
        <taxon>Bacteria</taxon>
        <taxon>Bacillati</taxon>
        <taxon>Bacillota</taxon>
        <taxon>Clostridia</taxon>
        <taxon>Lachnospirales</taxon>
        <taxon>Lachnospiraceae</taxon>
        <taxon>Blautia</taxon>
    </lineage>
</organism>
<evidence type="ECO:0000313" key="2">
    <source>
        <dbReference type="Proteomes" id="UP000092574"/>
    </source>
</evidence>
<dbReference type="Gene3D" id="1.10.1740.10">
    <property type="match status" value="1"/>
</dbReference>
<dbReference type="SUPFAM" id="SSF88659">
    <property type="entry name" value="Sigma3 and sigma4 domains of RNA polymerase sigma factors"/>
    <property type="match status" value="1"/>
</dbReference>
<dbReference type="InterPro" id="IPR013325">
    <property type="entry name" value="RNA_pol_sigma_r2"/>
</dbReference>
<proteinExistence type="predicted"/>
<dbReference type="GO" id="GO:0006352">
    <property type="term" value="P:DNA-templated transcription initiation"/>
    <property type="evidence" value="ECO:0007669"/>
    <property type="project" value="InterPro"/>
</dbReference>
<gene>
    <name evidence="1" type="ORF">A4V09_05140</name>
</gene>
<evidence type="ECO:0000313" key="1">
    <source>
        <dbReference type="EMBL" id="ANU75197.1"/>
    </source>
</evidence>
<dbReference type="GO" id="GO:0003700">
    <property type="term" value="F:DNA-binding transcription factor activity"/>
    <property type="evidence" value="ECO:0007669"/>
    <property type="project" value="InterPro"/>
</dbReference>
<dbReference type="InterPro" id="IPR050239">
    <property type="entry name" value="Sigma-70_RNA_pol_init_factors"/>
</dbReference>